<dbReference type="Proteomes" id="UP000241048">
    <property type="component" value="Unassembled WGS sequence"/>
</dbReference>
<dbReference type="Pfam" id="PF07949">
    <property type="entry name" value="YbbR"/>
    <property type="match status" value="2"/>
</dbReference>
<dbReference type="RefSeq" id="WP_107001250.1">
    <property type="nucleotide sequence ID" value="NZ_DBFCCR010000019.1"/>
</dbReference>
<feature type="compositionally biased region" description="Low complexity" evidence="1">
    <location>
        <begin position="433"/>
        <end position="445"/>
    </location>
</feature>
<evidence type="ECO:0000313" key="3">
    <source>
        <dbReference type="Proteomes" id="UP000241048"/>
    </source>
</evidence>
<evidence type="ECO:0008006" key="4">
    <source>
        <dbReference type="Google" id="ProtNLM"/>
    </source>
</evidence>
<dbReference type="AlphaFoldDB" id="A0A2T3FP59"/>
<reference evidence="2 3" key="1">
    <citation type="submission" date="2018-03" db="EMBL/GenBank/DDBJ databases">
        <title>Lachnoclostridium SNUG30386 gen.nov., sp.nov., isolated from human faeces.</title>
        <authorList>
            <person name="Seo B."/>
            <person name="Jeon K."/>
            <person name="Ko G."/>
        </authorList>
    </citation>
    <scope>NUCLEOTIDE SEQUENCE [LARGE SCALE GENOMIC DNA]</scope>
    <source>
        <strain evidence="2 3">SNUG30386</strain>
    </source>
</reference>
<name>A0A2T3FP59_9CLOT</name>
<organism evidence="2 3">
    <name type="scientific">Clostridium fessum</name>
    <dbReference type="NCBI Taxonomy" id="2126740"/>
    <lineage>
        <taxon>Bacteria</taxon>
        <taxon>Bacillati</taxon>
        <taxon>Bacillota</taxon>
        <taxon>Clostridia</taxon>
        <taxon>Eubacteriales</taxon>
        <taxon>Clostridiaceae</taxon>
        <taxon>Clostridium</taxon>
    </lineage>
</organism>
<protein>
    <recommendedName>
        <fullName evidence="4">YbbR-like domain-containing protein</fullName>
    </recommendedName>
</protein>
<dbReference type="Gene3D" id="2.170.120.30">
    <property type="match status" value="2"/>
</dbReference>
<dbReference type="InterPro" id="IPR053154">
    <property type="entry name" value="c-di-AMP_regulator"/>
</dbReference>
<proteinExistence type="predicted"/>
<feature type="region of interest" description="Disordered" evidence="1">
    <location>
        <begin position="411"/>
        <end position="458"/>
    </location>
</feature>
<dbReference type="Gene3D" id="2.170.120.40">
    <property type="entry name" value="YbbR-like domain"/>
    <property type="match status" value="2"/>
</dbReference>
<dbReference type="InterPro" id="IPR012505">
    <property type="entry name" value="YbbR"/>
</dbReference>
<evidence type="ECO:0000313" key="2">
    <source>
        <dbReference type="EMBL" id="PST37064.1"/>
    </source>
</evidence>
<dbReference type="EMBL" id="PYLO01000003">
    <property type="protein sequence ID" value="PST37064.1"/>
    <property type="molecule type" value="Genomic_DNA"/>
</dbReference>
<dbReference type="PANTHER" id="PTHR37804:SF1">
    <property type="entry name" value="CDAA REGULATORY PROTEIN CDAR"/>
    <property type="match status" value="1"/>
</dbReference>
<gene>
    <name evidence="2" type="ORF">C7U56_11035</name>
</gene>
<keyword evidence="3" id="KW-1185">Reference proteome</keyword>
<comment type="caution">
    <text evidence="2">The sequence shown here is derived from an EMBL/GenBank/DDBJ whole genome shotgun (WGS) entry which is preliminary data.</text>
</comment>
<accession>A0A2T3FP59</accession>
<sequence length="458" mass="48654">MKEKLTNNLAIKLIALFCAFFVWLAVVNVANPIKVSTREVPVTITNDQVLEQADLAYDVVGKKTATISFKIRTKDDYKVKASDFNAYADLSEMYDVTGAIPIRVEVVNNEELLESTPVVKSPEVIKITTEALQTKAFTLKAYPQGKAAEGYEAGEVTMVPSQVTVKGPTSLIGQISSVGIRFNIDGAAADVGGTATPEYFDANGNVLSDLGDSVKTVGGDVSYTMQILKVKEVPLDFDVSGEVADGYRYTGPKTDIKSVSVAGLKTDLASVSTLTIQGPSLNVQGATKNVECEIDLDDYLPSGLTIVGLDSTTINVTLQVEKLIEKTFTVKPEDVTLNGKNSSYSYTVEDTKMEVKVQGLEEDLSSLSAAKMNIRVDVSGMGLGEHTAAAQFQLGDAYKMLSAPAVTVRVSEHGSSSAQTTESIESDRGDTGSQSSSNRESGASSAKENVDAESGNAA</sequence>
<evidence type="ECO:0000256" key="1">
    <source>
        <dbReference type="SAM" id="MobiDB-lite"/>
    </source>
</evidence>
<dbReference type="PANTHER" id="PTHR37804">
    <property type="entry name" value="CDAA REGULATORY PROTEIN CDAR"/>
    <property type="match status" value="1"/>
</dbReference>
<feature type="compositionally biased region" description="Polar residues" evidence="1">
    <location>
        <begin position="413"/>
        <end position="423"/>
    </location>
</feature>